<dbReference type="PANTHER" id="PTHR47723:SF19">
    <property type="entry name" value="POLYNUCLEOTIDYL TRANSFERASE, RIBONUCLEASE H-LIKE SUPERFAMILY PROTEIN"/>
    <property type="match status" value="1"/>
</dbReference>
<dbReference type="CDD" id="cd06222">
    <property type="entry name" value="RNase_H_like"/>
    <property type="match status" value="1"/>
</dbReference>
<comment type="caution">
    <text evidence="2">The sequence shown here is derived from an EMBL/GenBank/DDBJ whole genome shotgun (WGS) entry which is preliminary data.</text>
</comment>
<dbReference type="InterPro" id="IPR053151">
    <property type="entry name" value="RNase_H-like"/>
</dbReference>
<dbReference type="InterPro" id="IPR044730">
    <property type="entry name" value="RNase_H-like_dom_plant"/>
</dbReference>
<dbReference type="InterPro" id="IPR012337">
    <property type="entry name" value="RNaseH-like_sf"/>
</dbReference>
<protein>
    <recommendedName>
        <fullName evidence="1">RNase H type-1 domain-containing protein</fullName>
    </recommendedName>
</protein>
<keyword evidence="3" id="KW-1185">Reference proteome</keyword>
<feature type="domain" description="RNase H type-1" evidence="1">
    <location>
        <begin position="24"/>
        <end position="119"/>
    </location>
</feature>
<dbReference type="EMBL" id="JACGCM010000917">
    <property type="protein sequence ID" value="KAF6164686.1"/>
    <property type="molecule type" value="Genomic_DNA"/>
</dbReference>
<dbReference type="Gene3D" id="3.30.420.10">
    <property type="entry name" value="Ribonuclease H-like superfamily/Ribonuclease H"/>
    <property type="match status" value="1"/>
</dbReference>
<accession>A0A7J7NBZ7</accession>
<dbReference type="Pfam" id="PF13456">
    <property type="entry name" value="RVT_3"/>
    <property type="match status" value="1"/>
</dbReference>
<evidence type="ECO:0000313" key="2">
    <source>
        <dbReference type="EMBL" id="KAF6164686.1"/>
    </source>
</evidence>
<dbReference type="GO" id="GO:0003676">
    <property type="term" value="F:nucleic acid binding"/>
    <property type="evidence" value="ECO:0007669"/>
    <property type="project" value="InterPro"/>
</dbReference>
<sequence>MGNASSIRSCGWTLPNIGEVKQCCDGSALSNPDPSGIGVVYSDWEGRVLGTLSKAVGSTTNYLAKVQAIVDRVEQVIHRGWTTLWIVSDSLATIKAFISSKMPWKFQIKWRNLLTSMQQSASTQYGDMQISRQTLQLREDPELTNLLRNGLRVDRIFLTRIEDPHSEYFHFC</sequence>
<dbReference type="GO" id="GO:0004523">
    <property type="term" value="F:RNA-DNA hybrid ribonuclease activity"/>
    <property type="evidence" value="ECO:0007669"/>
    <property type="project" value="InterPro"/>
</dbReference>
<dbReference type="Proteomes" id="UP000541444">
    <property type="component" value="Unassembled WGS sequence"/>
</dbReference>
<dbReference type="InterPro" id="IPR002156">
    <property type="entry name" value="RNaseH_domain"/>
</dbReference>
<reference evidence="2 3" key="1">
    <citation type="journal article" date="2020" name="IScience">
        <title>Genome Sequencing of the Endangered Kingdonia uniflora (Circaeasteraceae, Ranunculales) Reveals Potential Mechanisms of Evolutionary Specialization.</title>
        <authorList>
            <person name="Sun Y."/>
            <person name="Deng T."/>
            <person name="Zhang A."/>
            <person name="Moore M.J."/>
            <person name="Landis J.B."/>
            <person name="Lin N."/>
            <person name="Zhang H."/>
            <person name="Zhang X."/>
            <person name="Huang J."/>
            <person name="Zhang X."/>
            <person name="Sun H."/>
            <person name="Wang H."/>
        </authorList>
    </citation>
    <scope>NUCLEOTIDE SEQUENCE [LARGE SCALE GENOMIC DNA]</scope>
    <source>
        <strain evidence="2">TB1705</strain>
        <tissue evidence="2">Leaf</tissue>
    </source>
</reference>
<dbReference type="PANTHER" id="PTHR47723">
    <property type="entry name" value="OS05G0353850 PROTEIN"/>
    <property type="match status" value="1"/>
</dbReference>
<evidence type="ECO:0000313" key="3">
    <source>
        <dbReference type="Proteomes" id="UP000541444"/>
    </source>
</evidence>
<dbReference type="AlphaFoldDB" id="A0A7J7NBZ7"/>
<name>A0A7J7NBZ7_9MAGN</name>
<evidence type="ECO:0000259" key="1">
    <source>
        <dbReference type="Pfam" id="PF13456"/>
    </source>
</evidence>
<dbReference type="OrthoDB" id="1938131at2759"/>
<dbReference type="SUPFAM" id="SSF53098">
    <property type="entry name" value="Ribonuclease H-like"/>
    <property type="match status" value="1"/>
</dbReference>
<dbReference type="InterPro" id="IPR036397">
    <property type="entry name" value="RNaseH_sf"/>
</dbReference>
<proteinExistence type="predicted"/>
<organism evidence="2 3">
    <name type="scientific">Kingdonia uniflora</name>
    <dbReference type="NCBI Taxonomy" id="39325"/>
    <lineage>
        <taxon>Eukaryota</taxon>
        <taxon>Viridiplantae</taxon>
        <taxon>Streptophyta</taxon>
        <taxon>Embryophyta</taxon>
        <taxon>Tracheophyta</taxon>
        <taxon>Spermatophyta</taxon>
        <taxon>Magnoliopsida</taxon>
        <taxon>Ranunculales</taxon>
        <taxon>Circaeasteraceae</taxon>
        <taxon>Kingdonia</taxon>
    </lineage>
</organism>
<gene>
    <name evidence="2" type="ORF">GIB67_033902</name>
</gene>